<dbReference type="OrthoDB" id="3819888at2759"/>
<comment type="caution">
    <text evidence="1">The sequence shown here is derived from an EMBL/GenBank/DDBJ whole genome shotgun (WGS) entry which is preliminary data.</text>
</comment>
<gene>
    <name evidence="1" type="ORF">BC936DRAFT_144645</name>
</gene>
<dbReference type="AlphaFoldDB" id="A0A433DC18"/>
<dbReference type="EMBL" id="RBNI01003405">
    <property type="protein sequence ID" value="RUP48384.1"/>
    <property type="molecule type" value="Genomic_DNA"/>
</dbReference>
<dbReference type="Proteomes" id="UP000268093">
    <property type="component" value="Unassembled WGS sequence"/>
</dbReference>
<organism evidence="1 2">
    <name type="scientific">Jimgerdemannia flammicorona</name>
    <dbReference type="NCBI Taxonomy" id="994334"/>
    <lineage>
        <taxon>Eukaryota</taxon>
        <taxon>Fungi</taxon>
        <taxon>Fungi incertae sedis</taxon>
        <taxon>Mucoromycota</taxon>
        <taxon>Mucoromycotina</taxon>
        <taxon>Endogonomycetes</taxon>
        <taxon>Endogonales</taxon>
        <taxon>Endogonaceae</taxon>
        <taxon>Jimgerdemannia</taxon>
    </lineage>
</organism>
<proteinExistence type="predicted"/>
<reference evidence="1 2" key="1">
    <citation type="journal article" date="2018" name="New Phytol.">
        <title>Phylogenomics of Endogonaceae and evolution of mycorrhizas within Mucoromycota.</title>
        <authorList>
            <person name="Chang Y."/>
            <person name="Desiro A."/>
            <person name="Na H."/>
            <person name="Sandor L."/>
            <person name="Lipzen A."/>
            <person name="Clum A."/>
            <person name="Barry K."/>
            <person name="Grigoriev I.V."/>
            <person name="Martin F.M."/>
            <person name="Stajich J.E."/>
            <person name="Smith M.E."/>
            <person name="Bonito G."/>
            <person name="Spatafora J.W."/>
        </authorList>
    </citation>
    <scope>NUCLEOTIDE SEQUENCE [LARGE SCALE GENOMIC DNA]</scope>
    <source>
        <strain evidence="1 2">GMNB39</strain>
    </source>
</reference>
<protein>
    <submittedName>
        <fullName evidence="1">Uncharacterized protein</fullName>
    </submittedName>
</protein>
<feature type="non-terminal residue" evidence="1">
    <location>
        <position position="1"/>
    </location>
</feature>
<name>A0A433DC18_9FUNG</name>
<evidence type="ECO:0000313" key="1">
    <source>
        <dbReference type="EMBL" id="RUP48384.1"/>
    </source>
</evidence>
<accession>A0A433DC18</accession>
<sequence length="122" mass="13567">SLPFFFLCRCRFPFFYSSLFPFFQLFSSLSSNSLSLYMNTSDPRSKPPSGPEYSQTTLLYARRGIAEPGKPAGNLDLNIRGTFNVPQKVAAVLVNQEPMNEDGERGVIINTVSIAYQDSQVG</sequence>
<evidence type="ECO:0000313" key="2">
    <source>
        <dbReference type="Proteomes" id="UP000268093"/>
    </source>
</evidence>
<keyword evidence="2" id="KW-1185">Reference proteome</keyword>